<name>A0AAD2DPZ7_9LAMI</name>
<evidence type="ECO:0000256" key="1">
    <source>
        <dbReference type="SAM" id="Coils"/>
    </source>
</evidence>
<organism evidence="3 4">
    <name type="scientific">Fraxinus pennsylvanica</name>
    <dbReference type="NCBI Taxonomy" id="56036"/>
    <lineage>
        <taxon>Eukaryota</taxon>
        <taxon>Viridiplantae</taxon>
        <taxon>Streptophyta</taxon>
        <taxon>Embryophyta</taxon>
        <taxon>Tracheophyta</taxon>
        <taxon>Spermatophyta</taxon>
        <taxon>Magnoliopsida</taxon>
        <taxon>eudicotyledons</taxon>
        <taxon>Gunneridae</taxon>
        <taxon>Pentapetalae</taxon>
        <taxon>asterids</taxon>
        <taxon>lamiids</taxon>
        <taxon>Lamiales</taxon>
        <taxon>Oleaceae</taxon>
        <taxon>Oleeae</taxon>
        <taxon>Fraxinus</taxon>
    </lineage>
</organism>
<feature type="compositionally biased region" description="Basic and acidic residues" evidence="2">
    <location>
        <begin position="39"/>
        <end position="48"/>
    </location>
</feature>
<keyword evidence="4" id="KW-1185">Reference proteome</keyword>
<accession>A0AAD2DPZ7</accession>
<gene>
    <name evidence="3" type="ORF">FPE_LOCUS7673</name>
</gene>
<feature type="coiled-coil region" evidence="1">
    <location>
        <begin position="110"/>
        <end position="147"/>
    </location>
</feature>
<feature type="region of interest" description="Disordered" evidence="2">
    <location>
        <begin position="39"/>
        <end position="60"/>
    </location>
</feature>
<dbReference type="AlphaFoldDB" id="A0AAD2DPZ7"/>
<dbReference type="EMBL" id="OU503039">
    <property type="protein sequence ID" value="CAI9760243.1"/>
    <property type="molecule type" value="Genomic_DNA"/>
</dbReference>
<proteinExistence type="predicted"/>
<evidence type="ECO:0000256" key="2">
    <source>
        <dbReference type="SAM" id="MobiDB-lite"/>
    </source>
</evidence>
<protein>
    <submittedName>
        <fullName evidence="3">Uncharacterized protein</fullName>
    </submittedName>
</protein>
<dbReference type="Proteomes" id="UP000834106">
    <property type="component" value="Chromosome 4"/>
</dbReference>
<evidence type="ECO:0000313" key="3">
    <source>
        <dbReference type="EMBL" id="CAI9760243.1"/>
    </source>
</evidence>
<reference evidence="3" key="1">
    <citation type="submission" date="2023-05" db="EMBL/GenBank/DDBJ databases">
        <authorList>
            <person name="Huff M."/>
        </authorList>
    </citation>
    <scope>NUCLEOTIDE SEQUENCE</scope>
</reference>
<keyword evidence="1" id="KW-0175">Coiled coil</keyword>
<sequence length="168" mass="17923">MAAVEVESVPAAIVENVKTEKVISTPEAPKEEVVTVTEEVKEGAKDAAPEENAVEPDPEAEKAVEAQKETVVPVEESVEEAAVVAPEEPAAVVAPEEPAAVVAKEEPVAEKAEKEEVEEVKKEAAVEETKEEEFKEVKKEAEVEEAKEETPGVVEAAAIEVAVDKTEE</sequence>
<evidence type="ECO:0000313" key="4">
    <source>
        <dbReference type="Proteomes" id="UP000834106"/>
    </source>
</evidence>